<organism evidence="2 3">
    <name type="scientific">Sphingoaurantiacus capsulatus</name>
    <dbReference type="NCBI Taxonomy" id="1771310"/>
    <lineage>
        <taxon>Bacteria</taxon>
        <taxon>Pseudomonadati</taxon>
        <taxon>Pseudomonadota</taxon>
        <taxon>Alphaproteobacteria</taxon>
        <taxon>Sphingomonadales</taxon>
        <taxon>Sphingosinicellaceae</taxon>
        <taxon>Sphingoaurantiacus</taxon>
    </lineage>
</organism>
<keyword evidence="3" id="KW-1185">Reference proteome</keyword>
<accession>A0ABV7X5U3</accession>
<evidence type="ECO:0000256" key="1">
    <source>
        <dbReference type="SAM" id="SignalP"/>
    </source>
</evidence>
<proteinExistence type="predicted"/>
<keyword evidence="1" id="KW-0732">Signal</keyword>
<protein>
    <recommendedName>
        <fullName evidence="4">Secreted protein</fullName>
    </recommendedName>
</protein>
<evidence type="ECO:0000313" key="2">
    <source>
        <dbReference type="EMBL" id="MFC3711306.1"/>
    </source>
</evidence>
<evidence type="ECO:0000313" key="3">
    <source>
        <dbReference type="Proteomes" id="UP001595615"/>
    </source>
</evidence>
<feature type="chain" id="PRO_5045691498" description="Secreted protein" evidence="1">
    <location>
        <begin position="23"/>
        <end position="94"/>
    </location>
</feature>
<evidence type="ECO:0008006" key="4">
    <source>
        <dbReference type="Google" id="ProtNLM"/>
    </source>
</evidence>
<feature type="signal peptide" evidence="1">
    <location>
        <begin position="1"/>
        <end position="22"/>
    </location>
</feature>
<sequence>MQLVRLMSLAAACAFIGTAALANSAAPAARVTTVSSGDDQQIICKKHLETGSLVRKAKRCFTKGEWERIAESEVRGTRRMVEELRTRPSGVGGN</sequence>
<dbReference type="Proteomes" id="UP001595615">
    <property type="component" value="Unassembled WGS sequence"/>
</dbReference>
<gene>
    <name evidence="2" type="ORF">ACFOMD_01910</name>
</gene>
<name>A0ABV7X5U3_9SPHN</name>
<dbReference type="EMBL" id="JBHRXV010000001">
    <property type="protein sequence ID" value="MFC3711306.1"/>
    <property type="molecule type" value="Genomic_DNA"/>
</dbReference>
<dbReference type="RefSeq" id="WP_380855957.1">
    <property type="nucleotide sequence ID" value="NZ_JBHRXV010000001.1"/>
</dbReference>
<reference evidence="3" key="1">
    <citation type="journal article" date="2019" name="Int. J. Syst. Evol. Microbiol.">
        <title>The Global Catalogue of Microorganisms (GCM) 10K type strain sequencing project: providing services to taxonomists for standard genome sequencing and annotation.</title>
        <authorList>
            <consortium name="The Broad Institute Genomics Platform"/>
            <consortium name="The Broad Institute Genome Sequencing Center for Infectious Disease"/>
            <person name="Wu L."/>
            <person name="Ma J."/>
        </authorList>
    </citation>
    <scope>NUCLEOTIDE SEQUENCE [LARGE SCALE GENOMIC DNA]</scope>
    <source>
        <strain evidence="3">KCTC 42644</strain>
    </source>
</reference>
<comment type="caution">
    <text evidence="2">The sequence shown here is derived from an EMBL/GenBank/DDBJ whole genome shotgun (WGS) entry which is preliminary data.</text>
</comment>